<dbReference type="KEGG" id="aprs:BI364_01125"/>
<keyword evidence="1" id="KW-0255">Endonuclease</keyword>
<keyword evidence="2" id="KW-1185">Reference proteome</keyword>
<reference evidence="2" key="1">
    <citation type="submission" date="2016-09" db="EMBL/GenBank/DDBJ databases">
        <title>Acidihalobacter prosperus F5.</title>
        <authorList>
            <person name="Khaleque H.N."/>
            <person name="Ramsay J.P."/>
            <person name="Kaksonen A.H."/>
            <person name="Boxall N.J."/>
            <person name="Watkin E.L.J."/>
        </authorList>
    </citation>
    <scope>NUCLEOTIDE SEQUENCE [LARGE SCALE GENOMIC DNA]</scope>
    <source>
        <strain evidence="2">F5</strain>
    </source>
</reference>
<dbReference type="Proteomes" id="UP000095401">
    <property type="component" value="Chromosome"/>
</dbReference>
<name>A0A1D8IK38_9GAMM</name>
<dbReference type="RefSeq" id="WP_070077187.1">
    <property type="nucleotide sequence ID" value="NZ_CP017415.1"/>
</dbReference>
<keyword evidence="1" id="KW-0378">Hydrolase</keyword>
<sequence>MTPQPEQQAREAIDELLMAAGWAVQDAVAANTHAAQGGV</sequence>
<keyword evidence="1" id="KW-0540">Nuclease</keyword>
<proteinExistence type="predicted"/>
<dbReference type="EMBL" id="CP017415">
    <property type="protein sequence ID" value="AOU96794.1"/>
    <property type="molecule type" value="Genomic_DNA"/>
</dbReference>
<organism evidence="1 2">
    <name type="scientific">Acidihalobacter yilgarnensis</name>
    <dbReference type="NCBI Taxonomy" id="2819280"/>
    <lineage>
        <taxon>Bacteria</taxon>
        <taxon>Pseudomonadati</taxon>
        <taxon>Pseudomonadota</taxon>
        <taxon>Gammaproteobacteria</taxon>
        <taxon>Chromatiales</taxon>
        <taxon>Ectothiorhodospiraceae</taxon>
        <taxon>Acidihalobacter</taxon>
    </lineage>
</organism>
<protein>
    <submittedName>
        <fullName evidence="1">Type I restriction endonuclease subunit R</fullName>
    </submittedName>
</protein>
<dbReference type="AlphaFoldDB" id="A0A1D8IK38"/>
<accession>A0A1D8IK38</accession>
<gene>
    <name evidence="1" type="ORF">BI364_01125</name>
</gene>
<evidence type="ECO:0000313" key="1">
    <source>
        <dbReference type="EMBL" id="AOU96794.1"/>
    </source>
</evidence>
<evidence type="ECO:0000313" key="2">
    <source>
        <dbReference type="Proteomes" id="UP000095401"/>
    </source>
</evidence>
<dbReference type="GO" id="GO:0004519">
    <property type="term" value="F:endonuclease activity"/>
    <property type="evidence" value="ECO:0007669"/>
    <property type="project" value="UniProtKB-KW"/>
</dbReference>